<name>A0A5C1DD36_9NEIS</name>
<evidence type="ECO:0000259" key="3">
    <source>
        <dbReference type="PROSITE" id="PS50110"/>
    </source>
</evidence>
<keyword evidence="1 2" id="KW-0597">Phosphoprotein</keyword>
<sequence>MKKGVILCVDDEPSVLIALRDQLKKQYPAYLVEIAESAEEGLDILEEISSDGWIPLVIISDFIMPGMNGDAFLTQAKKLFPHIITVILSGQGNEATIQSALASGSANHFFSKPWDAADLIRCIDIELETFWQRMGNNDVE</sequence>
<evidence type="ECO:0000313" key="4">
    <source>
        <dbReference type="EMBL" id="QEL54641.1"/>
    </source>
</evidence>
<evidence type="ECO:0000313" key="5">
    <source>
        <dbReference type="Proteomes" id="UP000322079"/>
    </source>
</evidence>
<dbReference type="PROSITE" id="PS50110">
    <property type="entry name" value="RESPONSE_REGULATORY"/>
    <property type="match status" value="1"/>
</dbReference>
<dbReference type="SUPFAM" id="SSF52172">
    <property type="entry name" value="CheY-like"/>
    <property type="match status" value="1"/>
</dbReference>
<dbReference type="InterPro" id="IPR001789">
    <property type="entry name" value="Sig_transdc_resp-reg_receiver"/>
</dbReference>
<dbReference type="SMART" id="SM00448">
    <property type="entry name" value="REC"/>
    <property type="match status" value="1"/>
</dbReference>
<proteinExistence type="predicted"/>
<dbReference type="Gene3D" id="3.40.50.2300">
    <property type="match status" value="1"/>
</dbReference>
<dbReference type="AlphaFoldDB" id="A0A5C1DD36"/>
<dbReference type="GO" id="GO:0000160">
    <property type="term" value="P:phosphorelay signal transduction system"/>
    <property type="evidence" value="ECO:0007669"/>
    <property type="project" value="InterPro"/>
</dbReference>
<dbReference type="Proteomes" id="UP000322079">
    <property type="component" value="Chromosome"/>
</dbReference>
<dbReference type="PANTHER" id="PTHR44591:SF3">
    <property type="entry name" value="RESPONSE REGULATORY DOMAIN-CONTAINING PROTEIN"/>
    <property type="match status" value="1"/>
</dbReference>
<dbReference type="EMBL" id="CP043473">
    <property type="protein sequence ID" value="QEL54641.1"/>
    <property type="molecule type" value="Genomic_DNA"/>
</dbReference>
<gene>
    <name evidence="4" type="ORF">FYK34_03210</name>
</gene>
<accession>A0A5C1DD36</accession>
<feature type="modified residue" description="4-aspartylphosphate" evidence="2">
    <location>
        <position position="61"/>
    </location>
</feature>
<organism evidence="4 5">
    <name type="scientific">Chromobacterium paludis</name>
    <dbReference type="NCBI Taxonomy" id="2605945"/>
    <lineage>
        <taxon>Bacteria</taxon>
        <taxon>Pseudomonadati</taxon>
        <taxon>Pseudomonadota</taxon>
        <taxon>Betaproteobacteria</taxon>
        <taxon>Neisseriales</taxon>
        <taxon>Chromobacteriaceae</taxon>
        <taxon>Chromobacterium</taxon>
    </lineage>
</organism>
<feature type="domain" description="Response regulatory" evidence="3">
    <location>
        <begin position="5"/>
        <end position="127"/>
    </location>
</feature>
<dbReference type="KEGG" id="chrm:FYK34_03210"/>
<evidence type="ECO:0000256" key="2">
    <source>
        <dbReference type="PROSITE-ProRule" id="PRU00169"/>
    </source>
</evidence>
<protein>
    <submittedName>
        <fullName evidence="4">Response regulator</fullName>
    </submittedName>
</protein>
<dbReference type="InterPro" id="IPR050595">
    <property type="entry name" value="Bact_response_regulator"/>
</dbReference>
<reference evidence="4 5" key="1">
    <citation type="submission" date="2019-08" db="EMBL/GenBank/DDBJ databases">
        <title>Chromobacterium paludis, a novel bacterium isolated from a Maryland marsh pond.</title>
        <authorList>
            <person name="Blackburn M.B."/>
            <person name="Gundersen-Rindal D.E."/>
        </authorList>
    </citation>
    <scope>NUCLEOTIDE SEQUENCE [LARGE SCALE GENOMIC DNA]</scope>
    <source>
        <strain evidence="5">IIBBL 257-1</strain>
    </source>
</reference>
<keyword evidence="5" id="KW-1185">Reference proteome</keyword>
<dbReference type="InterPro" id="IPR011006">
    <property type="entry name" value="CheY-like_superfamily"/>
</dbReference>
<dbReference type="PANTHER" id="PTHR44591">
    <property type="entry name" value="STRESS RESPONSE REGULATOR PROTEIN 1"/>
    <property type="match status" value="1"/>
</dbReference>
<dbReference type="Pfam" id="PF00072">
    <property type="entry name" value="Response_reg"/>
    <property type="match status" value="1"/>
</dbReference>
<evidence type="ECO:0000256" key="1">
    <source>
        <dbReference type="ARBA" id="ARBA00022553"/>
    </source>
</evidence>
<dbReference type="RefSeq" id="WP_149295024.1">
    <property type="nucleotide sequence ID" value="NZ_CP043473.1"/>
</dbReference>